<proteinExistence type="predicted"/>
<reference evidence="3 4" key="1">
    <citation type="submission" date="2020-06" db="EMBL/GenBank/DDBJ databases">
        <title>Actinokineospora xiongansis sp. nov., isolated from soil of Baiyangdian.</title>
        <authorList>
            <person name="Zhang X."/>
        </authorList>
    </citation>
    <scope>NUCLEOTIDE SEQUENCE [LARGE SCALE GENOMIC DNA]</scope>
    <source>
        <strain evidence="3 4">HBU206404</strain>
    </source>
</reference>
<gene>
    <name evidence="3" type="ORF">GPZ80_21360</name>
</gene>
<evidence type="ECO:0000313" key="4">
    <source>
        <dbReference type="Proteomes" id="UP000734823"/>
    </source>
</evidence>
<keyword evidence="2" id="KW-1133">Transmembrane helix</keyword>
<feature type="transmembrane region" description="Helical" evidence="2">
    <location>
        <begin position="42"/>
        <end position="59"/>
    </location>
</feature>
<protein>
    <submittedName>
        <fullName evidence="3">Uncharacterized protein</fullName>
    </submittedName>
</protein>
<keyword evidence="2" id="KW-0812">Transmembrane</keyword>
<evidence type="ECO:0000313" key="3">
    <source>
        <dbReference type="EMBL" id="MBC6449716.1"/>
    </source>
</evidence>
<sequence length="319" mass="34730">MHHDALSDHPDLNDQEWLKKATKSAERDIRRLRRKGKRRRRMVSALLVVAIAAAGYLMYQRGLFAPGQPAPAASAPSTTVTTKVPDVVVDLNQPFVGTAAAGWADGEAGIVAPAAQPIGKHTAEQVADAYVKARQVVIAARLDRKVVEGHDIERILDLLAPGARAETRPILADPSKSDAWATRVANGYPLLPVAPKVNGHMSATVDGDGDLVVHTDYVFAYAFHTDRPRDLHGAMDIVAMTRWKADYRMLGATWPKSQRGIWLGPHDGFTYSMACGAAAKGMLAPWYSEYRVSAPPASHEPEFYFDVTKPITDEDGCVT</sequence>
<evidence type="ECO:0000256" key="1">
    <source>
        <dbReference type="SAM" id="MobiDB-lite"/>
    </source>
</evidence>
<keyword evidence="4" id="KW-1185">Reference proteome</keyword>
<dbReference type="Proteomes" id="UP000734823">
    <property type="component" value="Unassembled WGS sequence"/>
</dbReference>
<organism evidence="3 4">
    <name type="scientific">Actinokineospora xionganensis</name>
    <dbReference type="NCBI Taxonomy" id="2684470"/>
    <lineage>
        <taxon>Bacteria</taxon>
        <taxon>Bacillati</taxon>
        <taxon>Actinomycetota</taxon>
        <taxon>Actinomycetes</taxon>
        <taxon>Pseudonocardiales</taxon>
        <taxon>Pseudonocardiaceae</taxon>
        <taxon>Actinokineospora</taxon>
    </lineage>
</organism>
<feature type="region of interest" description="Disordered" evidence="1">
    <location>
        <begin position="1"/>
        <end position="26"/>
    </location>
</feature>
<comment type="caution">
    <text evidence="3">The sequence shown here is derived from an EMBL/GenBank/DDBJ whole genome shotgun (WGS) entry which is preliminary data.</text>
</comment>
<evidence type="ECO:0000256" key="2">
    <source>
        <dbReference type="SAM" id="Phobius"/>
    </source>
</evidence>
<dbReference type="RefSeq" id="WP_187222724.1">
    <property type="nucleotide sequence ID" value="NZ_JABVED010000012.1"/>
</dbReference>
<accession>A0ABR7LAH0</accession>
<keyword evidence="2" id="KW-0472">Membrane</keyword>
<name>A0ABR7LAH0_9PSEU</name>
<dbReference type="EMBL" id="JABVED010000012">
    <property type="protein sequence ID" value="MBC6449716.1"/>
    <property type="molecule type" value="Genomic_DNA"/>
</dbReference>